<dbReference type="Gene3D" id="2.40.50.40">
    <property type="match status" value="1"/>
</dbReference>
<keyword evidence="2" id="KW-0539">Nucleus</keyword>
<dbReference type="Proteomes" id="UP000015104">
    <property type="component" value="Unassembled WGS sequence"/>
</dbReference>
<feature type="compositionally biased region" description="Basic and acidic residues" evidence="3">
    <location>
        <begin position="85"/>
        <end position="108"/>
    </location>
</feature>
<dbReference type="EnsemblMetazoa" id="tetur05g04900.1">
    <property type="protein sequence ID" value="tetur05g04900.1"/>
    <property type="gene ID" value="tetur05g04900"/>
</dbReference>
<dbReference type="Pfam" id="PF17218">
    <property type="entry name" value="CBX7_C"/>
    <property type="match status" value="1"/>
</dbReference>
<keyword evidence="6" id="KW-1185">Reference proteome</keyword>
<dbReference type="GO" id="GO:0000785">
    <property type="term" value="C:chromatin"/>
    <property type="evidence" value="ECO:0007669"/>
    <property type="project" value="TreeGrafter"/>
</dbReference>
<dbReference type="GO" id="GO:0035102">
    <property type="term" value="C:PRC1 complex"/>
    <property type="evidence" value="ECO:0007669"/>
    <property type="project" value="TreeGrafter"/>
</dbReference>
<dbReference type="InterPro" id="IPR023779">
    <property type="entry name" value="Chromodomain_CS"/>
</dbReference>
<evidence type="ECO:0000313" key="5">
    <source>
        <dbReference type="EnsemblMetazoa" id="tetur05g04900.1"/>
    </source>
</evidence>
<evidence type="ECO:0000313" key="6">
    <source>
        <dbReference type="Proteomes" id="UP000015104"/>
    </source>
</evidence>
<dbReference type="SMART" id="SM00298">
    <property type="entry name" value="CHROMO"/>
    <property type="match status" value="1"/>
</dbReference>
<reference evidence="5" key="2">
    <citation type="submission" date="2015-06" db="UniProtKB">
        <authorList>
            <consortium name="EnsemblMetazoa"/>
        </authorList>
    </citation>
    <scope>IDENTIFICATION</scope>
</reference>
<dbReference type="InterPro" id="IPR016197">
    <property type="entry name" value="Chromo-like_dom_sf"/>
</dbReference>
<dbReference type="eggNOG" id="KOG2748">
    <property type="taxonomic scope" value="Eukaryota"/>
</dbReference>
<dbReference type="SUPFAM" id="SSF54160">
    <property type="entry name" value="Chromo domain-like"/>
    <property type="match status" value="1"/>
</dbReference>
<feature type="compositionally biased region" description="Polar residues" evidence="3">
    <location>
        <begin position="74"/>
        <end position="84"/>
    </location>
</feature>
<comment type="subcellular location">
    <subcellularLocation>
        <location evidence="1">Nucleus</location>
    </subcellularLocation>
</comment>
<feature type="region of interest" description="Disordered" evidence="3">
    <location>
        <begin position="238"/>
        <end position="264"/>
    </location>
</feature>
<evidence type="ECO:0000256" key="1">
    <source>
        <dbReference type="ARBA" id="ARBA00004123"/>
    </source>
</evidence>
<evidence type="ECO:0000259" key="4">
    <source>
        <dbReference type="PROSITE" id="PS50013"/>
    </source>
</evidence>
<dbReference type="GO" id="GO:0003682">
    <property type="term" value="F:chromatin binding"/>
    <property type="evidence" value="ECO:0007669"/>
    <property type="project" value="TreeGrafter"/>
</dbReference>
<feature type="domain" description="Chromo" evidence="4">
    <location>
        <begin position="27"/>
        <end position="85"/>
    </location>
</feature>
<feature type="compositionally biased region" description="Polar residues" evidence="3">
    <location>
        <begin position="109"/>
        <end position="143"/>
    </location>
</feature>
<dbReference type="PROSITE" id="PS00598">
    <property type="entry name" value="CHROMO_1"/>
    <property type="match status" value="1"/>
</dbReference>
<organism evidence="5 6">
    <name type="scientific">Tetranychus urticae</name>
    <name type="common">Two-spotted spider mite</name>
    <dbReference type="NCBI Taxonomy" id="32264"/>
    <lineage>
        <taxon>Eukaryota</taxon>
        <taxon>Metazoa</taxon>
        <taxon>Ecdysozoa</taxon>
        <taxon>Arthropoda</taxon>
        <taxon>Chelicerata</taxon>
        <taxon>Arachnida</taxon>
        <taxon>Acari</taxon>
        <taxon>Acariformes</taxon>
        <taxon>Trombidiformes</taxon>
        <taxon>Prostigmata</taxon>
        <taxon>Eleutherengona</taxon>
        <taxon>Raphignathae</taxon>
        <taxon>Tetranychoidea</taxon>
        <taxon>Tetranychidae</taxon>
        <taxon>Tetranychus</taxon>
    </lineage>
</organism>
<dbReference type="PANTHER" id="PTHR46389:SF3">
    <property type="entry name" value="POLYCOMB GROUP PROTEIN PC"/>
    <property type="match status" value="1"/>
</dbReference>
<feature type="compositionally biased region" description="Basic and acidic residues" evidence="3">
    <location>
        <begin position="149"/>
        <end position="183"/>
    </location>
</feature>
<sequence length="264" mass="29807">MSTNKSDADLLRREKEMELSSVGDRVYAAECILKQRSKKGKTEYLVKWKDYSPRHNTWEPEENILDERLIQAFEQAQNEGYNSSSDKKEDKEKREEKGKREEKEKDASKQSSRVTSNSMATAALSTPVNTATTGNSTSVSSSIGGVDNNKSEKGQDKKIEEKEKYKRKLSYDNSDHVSSEKTVRNCSPPPDFWKKQNKLVDQILITDVTANDMTITVRECKTLHGFFRERTKKSIAVATEPSDVPLPPIRVSPGNASSVKKINP</sequence>
<dbReference type="InterPro" id="IPR023780">
    <property type="entry name" value="Chromo_domain"/>
</dbReference>
<dbReference type="STRING" id="32264.T1K537"/>
<dbReference type="CDD" id="cd18644">
    <property type="entry name" value="CD_polycomb"/>
    <property type="match status" value="1"/>
</dbReference>
<dbReference type="PROSITE" id="PS50013">
    <property type="entry name" value="CHROMO_2"/>
    <property type="match status" value="1"/>
</dbReference>
<dbReference type="PANTHER" id="PTHR46389">
    <property type="entry name" value="POLYCOMB GROUP PROTEIN PC"/>
    <property type="match status" value="1"/>
</dbReference>
<dbReference type="HOGENOM" id="CLU_042051_1_0_1"/>
<dbReference type="GO" id="GO:0000122">
    <property type="term" value="P:negative regulation of transcription by RNA polymerase II"/>
    <property type="evidence" value="ECO:0007669"/>
    <property type="project" value="TreeGrafter"/>
</dbReference>
<dbReference type="AlphaFoldDB" id="T1K537"/>
<dbReference type="InterPro" id="IPR052458">
    <property type="entry name" value="PcG_PRC1-like_component"/>
</dbReference>
<feature type="region of interest" description="Disordered" evidence="3">
    <location>
        <begin position="70"/>
        <end position="189"/>
    </location>
</feature>
<protein>
    <recommendedName>
        <fullName evidence="4">Chromo domain-containing protein</fullName>
    </recommendedName>
</protein>
<evidence type="ECO:0000256" key="3">
    <source>
        <dbReference type="SAM" id="MobiDB-lite"/>
    </source>
</evidence>
<dbReference type="Pfam" id="PF00385">
    <property type="entry name" value="Chromo"/>
    <property type="match status" value="1"/>
</dbReference>
<dbReference type="EMBL" id="CAEY01001585">
    <property type="status" value="NOT_ANNOTATED_CDS"/>
    <property type="molecule type" value="Genomic_DNA"/>
</dbReference>
<evidence type="ECO:0000256" key="2">
    <source>
        <dbReference type="ARBA" id="ARBA00023242"/>
    </source>
</evidence>
<name>T1K537_TETUR</name>
<proteinExistence type="predicted"/>
<accession>T1K537</accession>
<reference evidence="6" key="1">
    <citation type="submission" date="2011-08" db="EMBL/GenBank/DDBJ databases">
        <authorList>
            <person name="Rombauts S."/>
        </authorList>
    </citation>
    <scope>NUCLEOTIDE SEQUENCE</scope>
    <source>
        <strain evidence="6">London</strain>
    </source>
</reference>
<dbReference type="InterPro" id="IPR033773">
    <property type="entry name" value="CBX7_C"/>
</dbReference>
<feature type="compositionally biased region" description="Polar residues" evidence="3">
    <location>
        <begin position="254"/>
        <end position="264"/>
    </location>
</feature>
<dbReference type="InterPro" id="IPR000953">
    <property type="entry name" value="Chromo/chromo_shadow_dom"/>
</dbReference>